<accession>A0ABT2PAZ2</accession>
<name>A0ABT2PAZ2_9MICO</name>
<dbReference type="PANTHER" id="PTHR42923">
    <property type="entry name" value="PROTOPORPHYRINOGEN OXIDASE"/>
    <property type="match status" value="1"/>
</dbReference>
<reference evidence="2 3" key="1">
    <citation type="journal article" date="2024" name="Int. J. Syst. Evol. Microbiol.">
        <title>Microbacterium memoriense sp. nov., a member of the Actinomycetota from marine beach sediment of the north coast of Portugal.</title>
        <authorList>
            <person name="Santos J.D.N.D."/>
            <person name="Klimek D."/>
            <person name="Calusinska M."/>
            <person name="Lobo-da-Cunha A."/>
            <person name="Catita J."/>
            <person name="Goncalves H."/>
            <person name="Gonzalez I."/>
            <person name="Lage O.M."/>
        </authorList>
    </citation>
    <scope>NUCLEOTIDE SEQUENCE [LARGE SCALE GENOMIC DNA]</scope>
    <source>
        <strain evidence="2 3">PMIC_1C1B</strain>
    </source>
</reference>
<dbReference type="Gene3D" id="1.10.3110.10">
    <property type="entry name" value="protoporphyrinogen ix oxidase, domain 3"/>
    <property type="match status" value="1"/>
</dbReference>
<dbReference type="Proteomes" id="UP001300496">
    <property type="component" value="Unassembled WGS sequence"/>
</dbReference>
<dbReference type="EMBL" id="JAODOR010000002">
    <property type="protein sequence ID" value="MCT9000944.1"/>
    <property type="molecule type" value="Genomic_DNA"/>
</dbReference>
<dbReference type="Gene3D" id="3.50.50.60">
    <property type="entry name" value="FAD/NAD(P)-binding domain"/>
    <property type="match status" value="1"/>
</dbReference>
<evidence type="ECO:0000259" key="1">
    <source>
        <dbReference type="Pfam" id="PF01593"/>
    </source>
</evidence>
<feature type="domain" description="Amine oxidase" evidence="1">
    <location>
        <begin position="13"/>
        <end position="288"/>
    </location>
</feature>
<keyword evidence="3" id="KW-1185">Reference proteome</keyword>
<evidence type="ECO:0000313" key="3">
    <source>
        <dbReference type="Proteomes" id="UP001300496"/>
    </source>
</evidence>
<dbReference type="PANTHER" id="PTHR42923:SF3">
    <property type="entry name" value="PROTOPORPHYRINOGEN OXIDASE"/>
    <property type="match status" value="1"/>
</dbReference>
<proteinExistence type="predicted"/>
<comment type="caution">
    <text evidence="2">The sequence shown here is derived from an EMBL/GenBank/DDBJ whole genome shotgun (WGS) entry which is preliminary data.</text>
</comment>
<dbReference type="Pfam" id="PF01593">
    <property type="entry name" value="Amino_oxidase"/>
    <property type="match status" value="1"/>
</dbReference>
<evidence type="ECO:0000313" key="2">
    <source>
        <dbReference type="EMBL" id="MCT9000944.1"/>
    </source>
</evidence>
<sequence length="453" mass="45525">MSVADLLVIGGGIAGLAIAHDAAKAGLQVTVLEAADRVGGLLQRAELDGVAFDIGAESFATRTSGVAGLIADAGLPLAVVTPAPGGAHLLTTGPGGLLRAALPRRTVLGIPADPFAADVVRILGADGSARLAAERDLPPLSGADEPSLAELVTERCGPLVLERLVEPLCRSVYSQPAQAVRLSRLHPALWRAAVSYGSLLAGADACATDDRAGAAVGGINGGMWRLAAELDRAAQDQGARIRTGVSVLAVAADDGHVAVTTAGAVVRARHVVIATGAAAARALLDPAGAQTADTTPRVRVVAALVDNPAFDPRPVGSGVIVAPGVPSAAKALTHANAKWPWLAETLPVGRHLFRLSARDADAPGLETPADVAREIALLTGTPVDAADVIALTSAEYADAVSRAPVDERRLTELSDAGIHLAGAAVAGTGLASVLPHARDLAASFSSTSSRSTA</sequence>
<dbReference type="PRINTS" id="PR00411">
    <property type="entry name" value="PNDRDTASEI"/>
</dbReference>
<dbReference type="SUPFAM" id="SSF51905">
    <property type="entry name" value="FAD/NAD(P)-binding domain"/>
    <property type="match status" value="1"/>
</dbReference>
<dbReference type="InterPro" id="IPR036188">
    <property type="entry name" value="FAD/NAD-bd_sf"/>
</dbReference>
<dbReference type="InterPro" id="IPR050464">
    <property type="entry name" value="Zeta_carotene_desat/Oxidored"/>
</dbReference>
<gene>
    <name evidence="2" type="ORF">N4R40_01005</name>
</gene>
<organism evidence="2 3">
    <name type="scientific">Microbacterium memoriense</name>
    <dbReference type="NCBI Taxonomy" id="2978350"/>
    <lineage>
        <taxon>Bacteria</taxon>
        <taxon>Bacillati</taxon>
        <taxon>Actinomycetota</taxon>
        <taxon>Actinomycetes</taxon>
        <taxon>Micrococcales</taxon>
        <taxon>Microbacteriaceae</taxon>
        <taxon>Microbacterium</taxon>
    </lineage>
</organism>
<protein>
    <submittedName>
        <fullName evidence="2">FAD-dependent oxidoreductase</fullName>
    </submittedName>
</protein>
<dbReference type="Gene3D" id="3.90.660.20">
    <property type="entry name" value="Protoporphyrinogen oxidase, mitochondrial, domain 2"/>
    <property type="match status" value="1"/>
</dbReference>
<dbReference type="InterPro" id="IPR002937">
    <property type="entry name" value="Amino_oxidase"/>
</dbReference>
<dbReference type="RefSeq" id="WP_261605505.1">
    <property type="nucleotide sequence ID" value="NZ_JAODOR010000002.1"/>
</dbReference>